<dbReference type="SUPFAM" id="SSF53098">
    <property type="entry name" value="Ribonuclease H-like"/>
    <property type="match status" value="1"/>
</dbReference>
<proteinExistence type="predicted"/>
<name>A0ABY2K360_9DEIN</name>
<evidence type="ECO:0000313" key="3">
    <source>
        <dbReference type="Proteomes" id="UP000297244"/>
    </source>
</evidence>
<evidence type="ECO:0000313" key="2">
    <source>
        <dbReference type="EMBL" id="TFU14150.1"/>
    </source>
</evidence>
<sequence>MLASRSVRVSEMAAALPPSHGRLFHQAKALYRFLSNPRVGWEGILQRVCEESTAALGGGEVLVLLDLSPVSKPYARALEGLGRVGKGRRPGYELLTALALDPEGRLALGYAHLVAYREKGFVSLPREVEKAVEGVRGRIGGRGRRLVYVADRGFDDRKVFSQVLGLGEDFVIRVYRDRKVGEGVSLREAVASLPLASRGEVRLKLGGRYQRVGVRLGWREVEGRRLGLVVCRVPALGRRGEWWLLTSLPVRGREDALRVVEVYRKRWEVEGFFRFLKAGLGLESFQVRGLLR</sequence>
<gene>
    <name evidence="2" type="ORF">E0489_12980</name>
</gene>
<dbReference type="PANTHER" id="PTHR37319">
    <property type="entry name" value="TRANSPOSASE"/>
    <property type="match status" value="1"/>
</dbReference>
<keyword evidence="3" id="KW-1185">Reference proteome</keyword>
<comment type="caution">
    <text evidence="2">The sequence shown here is derived from an EMBL/GenBank/DDBJ whole genome shotgun (WGS) entry which is preliminary data.</text>
</comment>
<organism evidence="2 3">
    <name type="scientific">Thermus tengchongensis</name>
    <dbReference type="NCBI Taxonomy" id="1214928"/>
    <lineage>
        <taxon>Bacteria</taxon>
        <taxon>Thermotogati</taxon>
        <taxon>Deinococcota</taxon>
        <taxon>Deinococci</taxon>
        <taxon>Thermales</taxon>
        <taxon>Thermaceae</taxon>
        <taxon>Thermus</taxon>
    </lineage>
</organism>
<accession>A0ABY2K360</accession>
<dbReference type="Proteomes" id="UP000297244">
    <property type="component" value="Unassembled WGS sequence"/>
</dbReference>
<reference evidence="2 3" key="1">
    <citation type="submission" date="2019-03" db="EMBL/GenBank/DDBJ databases">
        <title>Thermus tengchongensis species for the arsenic transformation mechanism.</title>
        <authorList>
            <person name="Yuan G.C."/>
        </authorList>
    </citation>
    <scope>NUCLEOTIDE SEQUENCE [LARGE SCALE GENOMIC DNA]</scope>
    <source>
        <strain evidence="2 3">15Y</strain>
    </source>
</reference>
<dbReference type="PANTHER" id="PTHR37319:SF1">
    <property type="entry name" value="TRANSPOSASE TN5 DIMERISATION DOMAIN-CONTAINING PROTEIN"/>
    <property type="match status" value="1"/>
</dbReference>
<dbReference type="InterPro" id="IPR012337">
    <property type="entry name" value="RNaseH-like_sf"/>
</dbReference>
<protein>
    <submittedName>
        <fullName evidence="2">Transposase</fullName>
    </submittedName>
</protein>
<dbReference type="EMBL" id="SKBL01000042">
    <property type="protein sequence ID" value="TFU14150.1"/>
    <property type="molecule type" value="Genomic_DNA"/>
</dbReference>
<dbReference type="Pfam" id="PF01609">
    <property type="entry name" value="DDE_Tnp_1"/>
    <property type="match status" value="1"/>
</dbReference>
<dbReference type="InterPro" id="IPR047768">
    <property type="entry name" value="Tn5p-like"/>
</dbReference>
<feature type="domain" description="Transposase IS4-like" evidence="1">
    <location>
        <begin position="132"/>
        <end position="290"/>
    </location>
</feature>
<dbReference type="Gene3D" id="3.90.350.10">
    <property type="entry name" value="Transposase Inhibitor Protein From Tn5, Chain A, domain 1"/>
    <property type="match status" value="1"/>
</dbReference>
<feature type="non-terminal residue" evidence="2">
    <location>
        <position position="292"/>
    </location>
</feature>
<evidence type="ECO:0000259" key="1">
    <source>
        <dbReference type="Pfam" id="PF01609"/>
    </source>
</evidence>
<dbReference type="InterPro" id="IPR002559">
    <property type="entry name" value="Transposase_11"/>
</dbReference>